<evidence type="ECO:0000313" key="1">
    <source>
        <dbReference type="EMBL" id="VDN26005.1"/>
    </source>
</evidence>
<sequence>MGKPVVHEGEVFSGGEVIRDGRQTGFDLISNIKQLRDGDGAESVVQNTLFSKLSNHL</sequence>
<dbReference type="EMBL" id="UYRT01082442">
    <property type="protein sequence ID" value="VDN26005.1"/>
    <property type="molecule type" value="Genomic_DNA"/>
</dbReference>
<gene>
    <name evidence="1" type="ORF">GPUH_LOCUS15444</name>
</gene>
<dbReference type="AlphaFoldDB" id="A0A183E3A3"/>
<dbReference type="Proteomes" id="UP000271098">
    <property type="component" value="Unassembled WGS sequence"/>
</dbReference>
<evidence type="ECO:0000313" key="2">
    <source>
        <dbReference type="Proteomes" id="UP000271098"/>
    </source>
</evidence>
<keyword evidence="2" id="KW-1185">Reference proteome</keyword>
<name>A0A183E3A3_9BILA</name>
<evidence type="ECO:0000313" key="3">
    <source>
        <dbReference type="WBParaSite" id="GPUH_0001546501-mRNA-1"/>
    </source>
</evidence>
<dbReference type="WBParaSite" id="GPUH_0001546501-mRNA-1">
    <property type="protein sequence ID" value="GPUH_0001546501-mRNA-1"/>
    <property type="gene ID" value="GPUH_0001546501"/>
</dbReference>
<accession>A0A183E3A3</accession>
<organism evidence="3">
    <name type="scientific">Gongylonema pulchrum</name>
    <dbReference type="NCBI Taxonomy" id="637853"/>
    <lineage>
        <taxon>Eukaryota</taxon>
        <taxon>Metazoa</taxon>
        <taxon>Ecdysozoa</taxon>
        <taxon>Nematoda</taxon>
        <taxon>Chromadorea</taxon>
        <taxon>Rhabditida</taxon>
        <taxon>Spirurina</taxon>
        <taxon>Spiruromorpha</taxon>
        <taxon>Spiruroidea</taxon>
        <taxon>Gongylonematidae</taxon>
        <taxon>Gongylonema</taxon>
    </lineage>
</organism>
<proteinExistence type="predicted"/>
<protein>
    <submittedName>
        <fullName evidence="3">Glutaredoxin domain-containing protein</fullName>
    </submittedName>
</protein>
<reference evidence="3" key="1">
    <citation type="submission" date="2016-06" db="UniProtKB">
        <authorList>
            <consortium name="WormBaseParasite"/>
        </authorList>
    </citation>
    <scope>IDENTIFICATION</scope>
</reference>
<dbReference type="OrthoDB" id="5212at2759"/>
<reference evidence="1 2" key="2">
    <citation type="submission" date="2018-11" db="EMBL/GenBank/DDBJ databases">
        <authorList>
            <consortium name="Pathogen Informatics"/>
        </authorList>
    </citation>
    <scope>NUCLEOTIDE SEQUENCE [LARGE SCALE GENOMIC DNA]</scope>
</reference>